<accession>A0AAD4WRP0</accession>
<reference evidence="1 2" key="1">
    <citation type="journal article" date="2022" name="G3 (Bethesda)">
        <title>Whole-genome sequence and methylome profiling of the almond [Prunus dulcis (Mill.) D.A. Webb] cultivar 'Nonpareil'.</title>
        <authorList>
            <person name="D'Amico-Willman K.M."/>
            <person name="Ouma W.Z."/>
            <person name="Meulia T."/>
            <person name="Sideli G.M."/>
            <person name="Gradziel T.M."/>
            <person name="Fresnedo-Ramirez J."/>
        </authorList>
    </citation>
    <scope>NUCLEOTIDE SEQUENCE [LARGE SCALE GENOMIC DNA]</scope>
    <source>
        <strain evidence="1">Clone GOH B32 T37-40</strain>
    </source>
</reference>
<proteinExistence type="predicted"/>
<dbReference type="EMBL" id="JAJFAZ020000001">
    <property type="protein sequence ID" value="KAI5348335.1"/>
    <property type="molecule type" value="Genomic_DNA"/>
</dbReference>
<gene>
    <name evidence="1" type="ORF">L3X38_001222</name>
</gene>
<organism evidence="1 2">
    <name type="scientific">Prunus dulcis</name>
    <name type="common">Almond</name>
    <name type="synonym">Amygdalus dulcis</name>
    <dbReference type="NCBI Taxonomy" id="3755"/>
    <lineage>
        <taxon>Eukaryota</taxon>
        <taxon>Viridiplantae</taxon>
        <taxon>Streptophyta</taxon>
        <taxon>Embryophyta</taxon>
        <taxon>Tracheophyta</taxon>
        <taxon>Spermatophyta</taxon>
        <taxon>Magnoliopsida</taxon>
        <taxon>eudicotyledons</taxon>
        <taxon>Gunneridae</taxon>
        <taxon>Pentapetalae</taxon>
        <taxon>rosids</taxon>
        <taxon>fabids</taxon>
        <taxon>Rosales</taxon>
        <taxon>Rosaceae</taxon>
        <taxon>Amygdaloideae</taxon>
        <taxon>Amygdaleae</taxon>
        <taxon>Prunus</taxon>
    </lineage>
</organism>
<comment type="caution">
    <text evidence="1">The sequence shown here is derived from an EMBL/GenBank/DDBJ whole genome shotgun (WGS) entry which is preliminary data.</text>
</comment>
<sequence>MNPANVFLQLEPGGVGDIGLCDVSSGKKLLSRNFRVWNLDAGPMALKSPDGSIFGETVLILWYGVADFHFL</sequence>
<name>A0AAD4WRP0_PRUDU</name>
<dbReference type="AlphaFoldDB" id="A0AAD4WRP0"/>
<keyword evidence="2" id="KW-1185">Reference proteome</keyword>
<dbReference type="Proteomes" id="UP001054821">
    <property type="component" value="Chromosome 1"/>
</dbReference>
<evidence type="ECO:0000313" key="2">
    <source>
        <dbReference type="Proteomes" id="UP001054821"/>
    </source>
</evidence>
<evidence type="ECO:0000313" key="1">
    <source>
        <dbReference type="EMBL" id="KAI5348335.1"/>
    </source>
</evidence>
<protein>
    <submittedName>
        <fullName evidence="1">Uncharacterized protein</fullName>
    </submittedName>
</protein>